<reference evidence="2" key="1">
    <citation type="journal article" date="2019" name="Int. J. Syst. Evol. Microbiol.">
        <title>The Global Catalogue of Microorganisms (GCM) 10K type strain sequencing project: providing services to taxonomists for standard genome sequencing and annotation.</title>
        <authorList>
            <consortium name="The Broad Institute Genomics Platform"/>
            <consortium name="The Broad Institute Genome Sequencing Center for Infectious Disease"/>
            <person name="Wu L."/>
            <person name="Ma J."/>
        </authorList>
    </citation>
    <scope>NUCLEOTIDE SEQUENCE [LARGE SCALE GENOMIC DNA]</scope>
    <source>
        <strain evidence="2">KCTC 42087</strain>
    </source>
</reference>
<dbReference type="InterPro" id="IPR036390">
    <property type="entry name" value="WH_DNA-bd_sf"/>
</dbReference>
<proteinExistence type="predicted"/>
<accession>A0ABW0ZXP5</accession>
<evidence type="ECO:0008006" key="3">
    <source>
        <dbReference type="Google" id="ProtNLM"/>
    </source>
</evidence>
<gene>
    <name evidence="1" type="ORF">ACFPZN_20365</name>
</gene>
<dbReference type="Proteomes" id="UP001596074">
    <property type="component" value="Unassembled WGS sequence"/>
</dbReference>
<keyword evidence="2" id="KW-1185">Reference proteome</keyword>
<organism evidence="1 2">
    <name type="scientific">Actinomadura rugatobispora</name>
    <dbReference type="NCBI Taxonomy" id="1994"/>
    <lineage>
        <taxon>Bacteria</taxon>
        <taxon>Bacillati</taxon>
        <taxon>Actinomycetota</taxon>
        <taxon>Actinomycetes</taxon>
        <taxon>Streptosporangiales</taxon>
        <taxon>Thermomonosporaceae</taxon>
        <taxon>Actinomadura</taxon>
    </lineage>
</organism>
<dbReference type="SUPFAM" id="SSF46785">
    <property type="entry name" value="Winged helix' DNA-binding domain"/>
    <property type="match status" value="1"/>
</dbReference>
<sequence>MNDVLYPPSRALEHAADLPGVRPLRIHRIGVPLFEVEIDALVHDAQPYDLLDRFVGRALADAELRSPAEIADFLGLALPMVDRVLRFLGNVGHLTTAPDGTLVLTDLGRRSVQDDRRYVPKRDRQKLYFDGVRGEALPAVHYSRSVTVLRRDEATDQKLFRLPKACAFRNDAVHALAARPDRTAYNLLSDFLEVTPVAVDDAHLPCYLVRTQTPRGLDLLAYSGIPGLRDEHLERLLRGWPLIGQQLAVDDANHQGDPRDEFGDWLREQGLDPDLLRWVDQPPRLRLTLPASRFHDVRPNTPRRGTFGLTQVGSFTAPRGQVLQLWCDDERLRRDAAYARGLLYATSSRTRQADEVTELLDRICRQLEIAPLTLADLRRHARTAGHPDLPF</sequence>
<dbReference type="EMBL" id="JBHSON010000027">
    <property type="protein sequence ID" value="MFC5747991.1"/>
    <property type="molecule type" value="Genomic_DNA"/>
</dbReference>
<evidence type="ECO:0000313" key="2">
    <source>
        <dbReference type="Proteomes" id="UP001596074"/>
    </source>
</evidence>
<name>A0ABW0ZXP5_9ACTN</name>
<evidence type="ECO:0000313" key="1">
    <source>
        <dbReference type="EMBL" id="MFC5747991.1"/>
    </source>
</evidence>
<protein>
    <recommendedName>
        <fullName evidence="3">Winged helix DNA-binding domain-containing protein</fullName>
    </recommendedName>
</protein>
<comment type="caution">
    <text evidence="1">The sequence shown here is derived from an EMBL/GenBank/DDBJ whole genome shotgun (WGS) entry which is preliminary data.</text>
</comment>
<dbReference type="RefSeq" id="WP_378283623.1">
    <property type="nucleotide sequence ID" value="NZ_JBHSON010000027.1"/>
</dbReference>